<protein>
    <submittedName>
        <fullName evidence="3">Universal stress protein family protein [Mycobacterium tuberculosis H37Rv]</fullName>
    </submittedName>
</protein>
<dbReference type="InterPro" id="IPR014729">
    <property type="entry name" value="Rossmann-like_a/b/a_fold"/>
</dbReference>
<dbReference type="PANTHER" id="PTHR46268">
    <property type="entry name" value="STRESS RESPONSE PROTEIN NHAX"/>
    <property type="match status" value="1"/>
</dbReference>
<evidence type="ECO:0000256" key="1">
    <source>
        <dbReference type="ARBA" id="ARBA00008791"/>
    </source>
</evidence>
<evidence type="ECO:0000313" key="4">
    <source>
        <dbReference type="Proteomes" id="UP000252015"/>
    </source>
</evidence>
<name>A0A1E3THS5_MYCSH</name>
<comment type="similarity">
    <text evidence="1">Belongs to the universal stress protein A family.</text>
</comment>
<keyword evidence="4" id="KW-1185">Reference proteome</keyword>
<feature type="domain" description="UspA" evidence="2">
    <location>
        <begin position="10"/>
        <end position="141"/>
    </location>
</feature>
<dbReference type="RefSeq" id="WP_069395525.1">
    <property type="nucleotide sequence ID" value="NZ_JACKUN010000012.1"/>
</dbReference>
<dbReference type="SUPFAM" id="SSF52402">
    <property type="entry name" value="Adenine nucleotide alpha hydrolases-like"/>
    <property type="match status" value="2"/>
</dbReference>
<dbReference type="OrthoDB" id="3174546at2"/>
<dbReference type="PRINTS" id="PR01438">
    <property type="entry name" value="UNVRSLSTRESS"/>
</dbReference>
<dbReference type="Proteomes" id="UP000252015">
    <property type="component" value="Unassembled WGS sequence"/>
</dbReference>
<dbReference type="PANTHER" id="PTHR46268:SF6">
    <property type="entry name" value="UNIVERSAL STRESS PROTEIN UP12"/>
    <property type="match status" value="1"/>
</dbReference>
<dbReference type="InterPro" id="IPR006016">
    <property type="entry name" value="UspA"/>
</dbReference>
<feature type="domain" description="UspA" evidence="2">
    <location>
        <begin position="155"/>
        <end position="284"/>
    </location>
</feature>
<dbReference type="STRING" id="29313.BHQ16_08135"/>
<sequence>MVGRVARHGIVVGVDGSAPSRMAVQWAARDAVMRKLPLFLVHVIYAAVPVPAEPSHAQKAVGQKLIDEARNVIEGLAGEAGPQIESEVSLGQPVSTLVELSKQAQMVVVGCQGQSLLDRILLGSVSSGVVQRAYCPVAVVHNESLSVLEEARLPVLLGIDGSPASEFATEIAFEEACYRGVELIALHAWCDAGEFAIGSTEWSAHQAGAAATLAERLAGWQERYPDVIVRRRIVSSHPARHLLDAAESAQLVVVGNRGRGGFALLGSVSTAVVQAARVPVIVARPSSQPGSEDQ</sequence>
<dbReference type="Gene3D" id="3.40.50.620">
    <property type="entry name" value="HUPs"/>
    <property type="match status" value="2"/>
</dbReference>
<evidence type="ECO:0000313" key="3">
    <source>
        <dbReference type="EMBL" id="SRX94152.1"/>
    </source>
</evidence>
<dbReference type="EMBL" id="UEGW01000001">
    <property type="protein sequence ID" value="SRX94152.1"/>
    <property type="molecule type" value="Genomic_DNA"/>
</dbReference>
<reference evidence="3 4" key="1">
    <citation type="submission" date="2018-05" db="EMBL/GenBank/DDBJ databases">
        <authorList>
            <consortium name="IHU Genomes"/>
        </authorList>
    </citation>
    <scope>NUCLEOTIDE SEQUENCE [LARGE SCALE GENOMIC DNA]</scope>
    <source>
        <strain evidence="3 4">P7336</strain>
    </source>
</reference>
<proteinExistence type="inferred from homology"/>
<dbReference type="InterPro" id="IPR006015">
    <property type="entry name" value="Universal_stress_UspA"/>
</dbReference>
<dbReference type="AlphaFoldDB" id="A0A1E3THS5"/>
<dbReference type="Pfam" id="PF00582">
    <property type="entry name" value="Usp"/>
    <property type="match status" value="2"/>
</dbReference>
<gene>
    <name evidence="3" type="ORF">MSP7336_02400</name>
</gene>
<accession>A0A1E3THS5</accession>
<evidence type="ECO:0000259" key="2">
    <source>
        <dbReference type="Pfam" id="PF00582"/>
    </source>
</evidence>
<organism evidence="3 4">
    <name type="scientific">Mycobacterium shimoidei</name>
    <dbReference type="NCBI Taxonomy" id="29313"/>
    <lineage>
        <taxon>Bacteria</taxon>
        <taxon>Bacillati</taxon>
        <taxon>Actinomycetota</taxon>
        <taxon>Actinomycetes</taxon>
        <taxon>Mycobacteriales</taxon>
        <taxon>Mycobacteriaceae</taxon>
        <taxon>Mycobacterium</taxon>
    </lineage>
</organism>